<sequence>MTENIWGYQPTAGHTAGTSLVGYKVEATDGSIGKVDKHSDDVGSAYLVVDTGVWIFGKHVLLPAGTIIRIDADEQKIYVGRTKAEIKDAPEFDKEKHLGDPGYHDQVGGYYSGHRA</sequence>
<name>A0A7W7LHC8_STRNE</name>
<evidence type="ECO:0000313" key="3">
    <source>
        <dbReference type="Proteomes" id="UP000556436"/>
    </source>
</evidence>
<evidence type="ECO:0008006" key="4">
    <source>
        <dbReference type="Google" id="ProtNLM"/>
    </source>
</evidence>
<evidence type="ECO:0000256" key="1">
    <source>
        <dbReference type="SAM" id="MobiDB-lite"/>
    </source>
</evidence>
<dbReference type="GO" id="GO:0030077">
    <property type="term" value="C:plasma membrane light-harvesting complex"/>
    <property type="evidence" value="ECO:0007669"/>
    <property type="project" value="InterPro"/>
</dbReference>
<gene>
    <name evidence="2" type="ORF">FHS38_005782</name>
</gene>
<comment type="caution">
    <text evidence="2">The sequence shown here is derived from an EMBL/GenBank/DDBJ whole genome shotgun (WGS) entry which is preliminary data.</text>
</comment>
<accession>A0A7W7LHC8</accession>
<dbReference type="SUPFAM" id="SSF50346">
    <property type="entry name" value="PRC-barrel domain"/>
    <property type="match status" value="1"/>
</dbReference>
<dbReference type="RefSeq" id="WP_184738354.1">
    <property type="nucleotide sequence ID" value="NZ_CP147867.1"/>
</dbReference>
<dbReference type="AlphaFoldDB" id="A0A7W7LHC8"/>
<dbReference type="GO" id="GO:0019684">
    <property type="term" value="P:photosynthesis, light reaction"/>
    <property type="evidence" value="ECO:0007669"/>
    <property type="project" value="InterPro"/>
</dbReference>
<evidence type="ECO:0000313" key="2">
    <source>
        <dbReference type="EMBL" id="MBB4889706.1"/>
    </source>
</evidence>
<feature type="compositionally biased region" description="Basic and acidic residues" evidence="1">
    <location>
        <begin position="90"/>
        <end position="103"/>
    </location>
</feature>
<proteinExistence type="predicted"/>
<feature type="region of interest" description="Disordered" evidence="1">
    <location>
        <begin position="90"/>
        <end position="116"/>
    </location>
</feature>
<dbReference type="Proteomes" id="UP000556436">
    <property type="component" value="Unassembled WGS sequence"/>
</dbReference>
<keyword evidence="3" id="KW-1185">Reference proteome</keyword>
<protein>
    <recommendedName>
        <fullName evidence="4">PRC-barrel domain protein</fullName>
    </recommendedName>
</protein>
<dbReference type="InterPro" id="IPR014747">
    <property type="entry name" value="Bac_photo_RC_H_C"/>
</dbReference>
<reference evidence="2 3" key="1">
    <citation type="submission" date="2020-08" db="EMBL/GenBank/DDBJ databases">
        <title>Genomic Encyclopedia of Type Strains, Phase III (KMG-III): the genomes of soil and plant-associated and newly described type strains.</title>
        <authorList>
            <person name="Whitman W."/>
        </authorList>
    </citation>
    <scope>NUCLEOTIDE SEQUENCE [LARGE SCALE GENOMIC DNA]</scope>
    <source>
        <strain evidence="2 3">CECT 3265</strain>
    </source>
</reference>
<dbReference type="EMBL" id="JACHJG010000014">
    <property type="protein sequence ID" value="MBB4889706.1"/>
    <property type="molecule type" value="Genomic_DNA"/>
</dbReference>
<organism evidence="2 3">
    <name type="scientific">Streptomyces netropsis</name>
    <name type="common">Streptoverticillium netropsis</name>
    <dbReference type="NCBI Taxonomy" id="55404"/>
    <lineage>
        <taxon>Bacteria</taxon>
        <taxon>Bacillati</taxon>
        <taxon>Actinomycetota</taxon>
        <taxon>Actinomycetes</taxon>
        <taxon>Kitasatosporales</taxon>
        <taxon>Streptomycetaceae</taxon>
        <taxon>Streptomyces</taxon>
    </lineage>
</organism>
<dbReference type="InterPro" id="IPR011033">
    <property type="entry name" value="PRC_barrel-like_sf"/>
</dbReference>
<dbReference type="Gene3D" id="3.90.50.10">
    <property type="entry name" value="Photosynthetic Reaction Center, subunit H, domain 2"/>
    <property type="match status" value="1"/>
</dbReference>